<name>A0A4Y3TIM5_9PROT</name>
<dbReference type="EMBL" id="BJMU01000005">
    <property type="protein sequence ID" value="GEB82831.1"/>
    <property type="molecule type" value="Genomic_DNA"/>
</dbReference>
<comment type="caution">
    <text evidence="1">The sequence shown here is derived from an EMBL/GenBank/DDBJ whole genome shotgun (WGS) entry which is preliminary data.</text>
</comment>
<sequence length="103" mass="10586">MQQTLVTSAKVSSLAALIPLVLGAVPEAWDHLICTVIIVCGAVSTVIPVPHAGSAWMGLYKALSVAGLNFGWAANHLASAGSVASLPDEESNAQHEGRVKNAQ</sequence>
<evidence type="ECO:0000313" key="2">
    <source>
        <dbReference type="Proteomes" id="UP000317617"/>
    </source>
</evidence>
<reference evidence="1 2" key="1">
    <citation type="submission" date="2019-06" db="EMBL/GenBank/DDBJ databases">
        <title>Whole genome shotgun sequence of Acetobacter orleanensis NBRC 13752.</title>
        <authorList>
            <person name="Hosoyama A."/>
            <person name="Uohara A."/>
            <person name="Ohji S."/>
            <person name="Ichikawa N."/>
        </authorList>
    </citation>
    <scope>NUCLEOTIDE SEQUENCE [LARGE SCALE GENOMIC DNA]</scope>
    <source>
        <strain evidence="1 2">NBRC 13752</strain>
    </source>
</reference>
<dbReference type="Proteomes" id="UP000317617">
    <property type="component" value="Unassembled WGS sequence"/>
</dbReference>
<keyword evidence="2" id="KW-1185">Reference proteome</keyword>
<dbReference type="OrthoDB" id="7224807at2"/>
<proteinExistence type="predicted"/>
<organism evidence="1 2">
    <name type="scientific">Acetobacter orleanensis</name>
    <dbReference type="NCBI Taxonomy" id="104099"/>
    <lineage>
        <taxon>Bacteria</taxon>
        <taxon>Pseudomonadati</taxon>
        <taxon>Pseudomonadota</taxon>
        <taxon>Alphaproteobacteria</taxon>
        <taxon>Acetobacterales</taxon>
        <taxon>Acetobacteraceae</taxon>
        <taxon>Acetobacter</taxon>
    </lineage>
</organism>
<gene>
    <name evidence="1" type="ORF">AOR01nite_13080</name>
</gene>
<protein>
    <submittedName>
        <fullName evidence="1">Uncharacterized protein</fullName>
    </submittedName>
</protein>
<accession>A0A4Y3TIM5</accession>
<dbReference type="RefSeq" id="WP_048835425.1">
    <property type="nucleotide sequence ID" value="NZ_BJMU01000005.1"/>
</dbReference>
<evidence type="ECO:0000313" key="1">
    <source>
        <dbReference type="EMBL" id="GEB82831.1"/>
    </source>
</evidence>
<dbReference type="AlphaFoldDB" id="A0A4Y3TIM5"/>